<gene>
    <name evidence="1" type="primary">dus2_2</name>
    <name evidence="1" type="ORF">DSO57_1026627</name>
</gene>
<reference evidence="1" key="1">
    <citation type="submission" date="2022-04" db="EMBL/GenBank/DDBJ databases">
        <title>Genome of the entomopathogenic fungus Entomophthora muscae.</title>
        <authorList>
            <person name="Elya C."/>
            <person name="Lovett B.R."/>
            <person name="Lee E."/>
            <person name="Macias A.M."/>
            <person name="Hajek A.E."/>
            <person name="De Bivort B.L."/>
            <person name="Kasson M.T."/>
            <person name="De Fine Licht H.H."/>
            <person name="Stajich J.E."/>
        </authorList>
    </citation>
    <scope>NUCLEOTIDE SEQUENCE</scope>
    <source>
        <strain evidence="1">Berkeley</strain>
    </source>
</reference>
<name>A0ACC2T293_9FUNG</name>
<dbReference type="EMBL" id="QTSX02003707">
    <property type="protein sequence ID" value="KAJ9068636.1"/>
    <property type="molecule type" value="Genomic_DNA"/>
</dbReference>
<protein>
    <submittedName>
        <fullName evidence="1">tRNA-dihydrouridine synthase 2</fullName>
        <ecNumber evidence="1">1.3.1.91</ecNumber>
    </submittedName>
</protein>
<evidence type="ECO:0000313" key="1">
    <source>
        <dbReference type="EMBL" id="KAJ9068636.1"/>
    </source>
</evidence>
<keyword evidence="2" id="KW-1185">Reference proteome</keyword>
<dbReference type="Proteomes" id="UP001165960">
    <property type="component" value="Unassembled WGS sequence"/>
</dbReference>
<sequence length="283" mass="31277">MKKGTLNFRTSPLEKSKLVFQLGTADPDLALEAALTVIQDVSAVDLNCGCPKKFSISGGMGAALLSDPDRLIKILEKLVTNLPVPVSCKIRTLDSPDATLELCRRIEKTGVHALAVHCRTREERPSQPAHWDRLTPIVAEIDPLIPIIINGDVFLPKHISKARAATGVSSVMIARGAMINPCIFDTKGEPATQREAVIRYMRHAINYDFPYQNVKYTLMQMYDDPKTPEFLSLQNAKSMRAISSVFGVEAYFDSTQEKWQASAANSPDLDGPTHKRQRIDTTA</sequence>
<evidence type="ECO:0000313" key="2">
    <source>
        <dbReference type="Proteomes" id="UP001165960"/>
    </source>
</evidence>
<dbReference type="EC" id="1.3.1.91" evidence="1"/>
<keyword evidence="1" id="KW-0560">Oxidoreductase</keyword>
<accession>A0ACC2T293</accession>
<proteinExistence type="predicted"/>
<organism evidence="1 2">
    <name type="scientific">Entomophthora muscae</name>
    <dbReference type="NCBI Taxonomy" id="34485"/>
    <lineage>
        <taxon>Eukaryota</taxon>
        <taxon>Fungi</taxon>
        <taxon>Fungi incertae sedis</taxon>
        <taxon>Zoopagomycota</taxon>
        <taxon>Entomophthoromycotina</taxon>
        <taxon>Entomophthoromycetes</taxon>
        <taxon>Entomophthorales</taxon>
        <taxon>Entomophthoraceae</taxon>
        <taxon>Entomophthora</taxon>
    </lineage>
</organism>
<comment type="caution">
    <text evidence="1">The sequence shown here is derived from an EMBL/GenBank/DDBJ whole genome shotgun (WGS) entry which is preliminary data.</text>
</comment>